<dbReference type="CDD" id="cd07341">
    <property type="entry name" value="M56_BlaR1_MecR1_like"/>
    <property type="match status" value="1"/>
</dbReference>
<keyword evidence="5" id="KW-1185">Reference proteome</keyword>
<evidence type="ECO:0000313" key="4">
    <source>
        <dbReference type="EMBL" id="MCC8361869.1"/>
    </source>
</evidence>
<organism evidence="4 5">
    <name type="scientific">Noviluteimonas lactosilytica</name>
    <dbReference type="NCBI Taxonomy" id="2888523"/>
    <lineage>
        <taxon>Bacteria</taxon>
        <taxon>Pseudomonadati</taxon>
        <taxon>Pseudomonadota</taxon>
        <taxon>Gammaproteobacteria</taxon>
        <taxon>Lysobacterales</taxon>
        <taxon>Lysobacteraceae</taxon>
        <taxon>Noviluteimonas</taxon>
    </lineage>
</organism>
<gene>
    <name evidence="4" type="ORF">LK996_02065</name>
</gene>
<keyword evidence="1" id="KW-0175">Coiled coil</keyword>
<feature type="coiled-coil region" evidence="1">
    <location>
        <begin position="550"/>
        <end position="588"/>
    </location>
</feature>
<evidence type="ECO:0000259" key="3">
    <source>
        <dbReference type="Pfam" id="PF05569"/>
    </source>
</evidence>
<keyword evidence="2" id="KW-0812">Transmembrane</keyword>
<feature type="transmembrane region" description="Helical" evidence="2">
    <location>
        <begin position="109"/>
        <end position="132"/>
    </location>
</feature>
<keyword evidence="2" id="KW-1133">Transmembrane helix</keyword>
<protein>
    <recommendedName>
        <fullName evidence="3">Peptidase M56 domain-containing protein</fullName>
    </recommendedName>
</protein>
<sequence>MPESFDLLIPGIGQALLHFTWQGAVIGLLAAIALRGARHAKAQVRYAIGCVALLACAVAPVLTVAVQFIDAAPVASVDFASLNDAGAVSLAGNDASSDWHARLAAWQPLIVALWAAGASVFCMRTLFGVAWVRRMRIAPQPPLQARWQATLDRLSEKFGVRDVALRLVDSLDSPVAAGCLRPVVLLPMSVALRMPVELVEALLAHELAHVRRHDYLVNLLQRAVEALLFYHPVTWWLSHRIRVERELVADALAADAIGDARRLAVALATLSDLTSRRPALPHLAHAAHGGHLMSRIQQLVRPQAGSRKSRHGLPAGRVALPLIGVAAACIAFYAQAQIGKNDVVTIAAMPVVAATPAVAPVAAPSAIAAPAAAPATPAVSATPAVAPTPLVQAAPLAQKSIHKFGDDHDAWAIVRKGTDGYSMSGSTDDLDEIDAAKRSLTRDFIWFRRDGKAYVIDDPSIVARAQDAWKDTEAMGQKMSKLGKEMDVHGKKMEKLGKQMEALAELHRPSPEMMAAQKQMGALAQQQQEIAGRQQLLAMKQRKAGDAAEERKLDAEMDKLGAEMDALGNQMEAQGEILERESKKLEANSAPMENLGKQMEVASAPMNALGDEMGEMGKQQERLAKKAQRDLDALIAEGMQKGLAKPAPGARSAQ</sequence>
<dbReference type="InterPro" id="IPR052173">
    <property type="entry name" value="Beta-lactam_resp_regulator"/>
</dbReference>
<accession>A0ABS8JE75</accession>
<dbReference type="Pfam" id="PF05569">
    <property type="entry name" value="Peptidase_M56"/>
    <property type="match status" value="1"/>
</dbReference>
<evidence type="ECO:0000256" key="2">
    <source>
        <dbReference type="SAM" id="Phobius"/>
    </source>
</evidence>
<reference evidence="4" key="1">
    <citation type="submission" date="2021-10" db="EMBL/GenBank/DDBJ databases">
        <authorList>
            <person name="Lyu M."/>
            <person name="Wang X."/>
            <person name="Meng X."/>
            <person name="Xu K."/>
        </authorList>
    </citation>
    <scope>NUCLEOTIDE SEQUENCE</scope>
    <source>
        <strain evidence="4">A6</strain>
    </source>
</reference>
<dbReference type="InterPro" id="IPR008756">
    <property type="entry name" value="Peptidase_M56"/>
</dbReference>
<keyword evidence="2" id="KW-0472">Membrane</keyword>
<proteinExistence type="predicted"/>
<dbReference type="Proteomes" id="UP001165293">
    <property type="component" value="Unassembled WGS sequence"/>
</dbReference>
<feature type="transmembrane region" description="Helical" evidence="2">
    <location>
        <begin position="46"/>
        <end position="69"/>
    </location>
</feature>
<comment type="caution">
    <text evidence="4">The sequence shown here is derived from an EMBL/GenBank/DDBJ whole genome shotgun (WGS) entry which is preliminary data.</text>
</comment>
<name>A0ABS8JE75_9GAMM</name>
<dbReference type="PANTHER" id="PTHR34978">
    <property type="entry name" value="POSSIBLE SENSOR-TRANSDUCER PROTEIN BLAR"/>
    <property type="match status" value="1"/>
</dbReference>
<feature type="transmembrane region" description="Helical" evidence="2">
    <location>
        <begin position="315"/>
        <end position="334"/>
    </location>
</feature>
<feature type="transmembrane region" description="Helical" evidence="2">
    <location>
        <begin position="12"/>
        <end position="34"/>
    </location>
</feature>
<dbReference type="PANTHER" id="PTHR34978:SF3">
    <property type="entry name" value="SLR0241 PROTEIN"/>
    <property type="match status" value="1"/>
</dbReference>
<evidence type="ECO:0000313" key="5">
    <source>
        <dbReference type="Proteomes" id="UP001165293"/>
    </source>
</evidence>
<dbReference type="EMBL" id="JAJGAK010000001">
    <property type="protein sequence ID" value="MCC8361869.1"/>
    <property type="molecule type" value="Genomic_DNA"/>
</dbReference>
<dbReference type="RefSeq" id="WP_230525515.1">
    <property type="nucleotide sequence ID" value="NZ_JAJGAK010000001.1"/>
</dbReference>
<feature type="domain" description="Peptidase M56" evidence="3">
    <location>
        <begin position="24"/>
        <end position="278"/>
    </location>
</feature>
<evidence type="ECO:0000256" key="1">
    <source>
        <dbReference type="SAM" id="Coils"/>
    </source>
</evidence>